<keyword evidence="2" id="KW-1185">Reference proteome</keyword>
<evidence type="ECO:0008006" key="3">
    <source>
        <dbReference type="Google" id="ProtNLM"/>
    </source>
</evidence>
<organism evidence="1 2">
    <name type="scientific">Desulfacinum hydrothermale DSM 13146</name>
    <dbReference type="NCBI Taxonomy" id="1121390"/>
    <lineage>
        <taxon>Bacteria</taxon>
        <taxon>Pseudomonadati</taxon>
        <taxon>Thermodesulfobacteriota</taxon>
        <taxon>Syntrophobacteria</taxon>
        <taxon>Syntrophobacterales</taxon>
        <taxon>Syntrophobacteraceae</taxon>
        <taxon>Desulfacinum</taxon>
    </lineage>
</organism>
<sequence length="399" mass="45379">MIAFIYGLKHAGIPVSVHYILEFYRGLRAGLAPDLDRLFLLARLVFVKKVEHYDAFEQVFRSVFLGDPNVDPTDWEELLAGKPFQQWLQKEVESGRLPPEALRQLDTEELLERFYRTVLAQEGEHHGGNTWVGTGGRSPYGHSGRQGGGIRVHGRSVHGTAQKVIGARRYINYSDQAPLRTENLRQVLSSLKSLRPVGPENELDVDATIYRTAKNGGEIELIFRRELRNRVDMVLLVDNGGYSMLPYVDLVRTVFNKIRDCFRDVRTYYFHNCIYGAVYADPQRRRPVSWETLLGSGRKTRLILIGDANMAPAELMAAYGSIDMVTTVRKPGYVWLRELRDAFPVSVWLNPIGRDQWPWQSSTIERIGRIFHMEDLSLGGIKNAVTYLNVQGQAVDQSG</sequence>
<dbReference type="PANTHER" id="PTHR39338">
    <property type="entry name" value="BLL5662 PROTEIN-RELATED"/>
    <property type="match status" value="1"/>
</dbReference>
<dbReference type="AlphaFoldDB" id="A0A1W1XLJ7"/>
<dbReference type="PANTHER" id="PTHR39338:SF7">
    <property type="entry name" value="BLL6692 PROTEIN"/>
    <property type="match status" value="1"/>
</dbReference>
<dbReference type="OrthoDB" id="9764216at2"/>
<reference evidence="1 2" key="1">
    <citation type="submission" date="2017-04" db="EMBL/GenBank/DDBJ databases">
        <authorList>
            <person name="Afonso C.L."/>
            <person name="Miller P.J."/>
            <person name="Scott M.A."/>
            <person name="Spackman E."/>
            <person name="Goraichik I."/>
            <person name="Dimitrov K.M."/>
            <person name="Suarez D.L."/>
            <person name="Swayne D.E."/>
        </authorList>
    </citation>
    <scope>NUCLEOTIDE SEQUENCE [LARGE SCALE GENOMIC DNA]</scope>
    <source>
        <strain evidence="1 2">DSM 13146</strain>
    </source>
</reference>
<dbReference type="EMBL" id="FWXF01000010">
    <property type="protein sequence ID" value="SMC24421.1"/>
    <property type="molecule type" value="Genomic_DNA"/>
</dbReference>
<accession>A0A1W1XLJ7</accession>
<evidence type="ECO:0000313" key="2">
    <source>
        <dbReference type="Proteomes" id="UP000192783"/>
    </source>
</evidence>
<name>A0A1W1XLJ7_9BACT</name>
<dbReference type="RefSeq" id="WP_084057728.1">
    <property type="nucleotide sequence ID" value="NZ_FWXF01000010.1"/>
</dbReference>
<dbReference type="Proteomes" id="UP000192783">
    <property type="component" value="Unassembled WGS sequence"/>
</dbReference>
<proteinExistence type="predicted"/>
<evidence type="ECO:0000313" key="1">
    <source>
        <dbReference type="EMBL" id="SMC24421.1"/>
    </source>
</evidence>
<dbReference type="STRING" id="1121390.SAMN02746041_01987"/>
<gene>
    <name evidence="1" type="ORF">SAMN02746041_01987</name>
</gene>
<protein>
    <recommendedName>
        <fullName evidence="3">VWA domain containing CoxE-like protein</fullName>
    </recommendedName>
</protein>